<reference evidence="2 3" key="1">
    <citation type="submission" date="2020-03" db="EMBL/GenBank/DDBJ databases">
        <authorList>
            <person name="Zhu W."/>
        </authorList>
    </citation>
    <scope>NUCLEOTIDE SEQUENCE [LARGE SCALE GENOMIC DNA]</scope>
    <source>
        <strain evidence="2 3">323-1</strain>
    </source>
</reference>
<feature type="transmembrane region" description="Helical" evidence="1">
    <location>
        <begin position="14"/>
        <end position="35"/>
    </location>
</feature>
<evidence type="ECO:0000313" key="2">
    <source>
        <dbReference type="EMBL" id="QIO05677.1"/>
    </source>
</evidence>
<proteinExistence type="predicted"/>
<dbReference type="EMBL" id="CP049801">
    <property type="protein sequence ID" value="QIO05677.1"/>
    <property type="molecule type" value="Genomic_DNA"/>
</dbReference>
<keyword evidence="1" id="KW-1133">Transmembrane helix</keyword>
<feature type="transmembrane region" description="Helical" evidence="1">
    <location>
        <begin position="47"/>
        <end position="70"/>
    </location>
</feature>
<evidence type="ECO:0000313" key="3">
    <source>
        <dbReference type="Proteomes" id="UP000502297"/>
    </source>
</evidence>
<sequence length="162" mass="18796">MLFDHKFNERLLSFARNIAAITFITGLSIVIIVRANTKKDIEVWDHLLLNSVGLIVLLWSLYLVIANIHVLRHDFKIYLESCVDAVSNEQSLKIQPIKIQHKNSTSQMTYYLIKTSKVNLLTFSFRYIFICLIGFSFIIIWYIGALEIAERIALSFGFNEHK</sequence>
<organism evidence="2 3">
    <name type="scientific">Acinetobacter shaoyimingii</name>
    <dbReference type="NCBI Taxonomy" id="2715164"/>
    <lineage>
        <taxon>Bacteria</taxon>
        <taxon>Pseudomonadati</taxon>
        <taxon>Pseudomonadota</taxon>
        <taxon>Gammaproteobacteria</taxon>
        <taxon>Moraxellales</taxon>
        <taxon>Moraxellaceae</taxon>
        <taxon>Acinetobacter</taxon>
    </lineage>
</organism>
<dbReference type="Proteomes" id="UP000502297">
    <property type="component" value="Chromosome"/>
</dbReference>
<accession>A0A6G8RUX3</accession>
<evidence type="ECO:0000256" key="1">
    <source>
        <dbReference type="SAM" id="Phobius"/>
    </source>
</evidence>
<gene>
    <name evidence="2" type="ORF">G8E00_06775</name>
</gene>
<dbReference type="RefSeq" id="WP_166011950.1">
    <property type="nucleotide sequence ID" value="NZ_CP049801.1"/>
</dbReference>
<protein>
    <submittedName>
        <fullName evidence="2">Uncharacterized protein</fullName>
    </submittedName>
</protein>
<dbReference type="AlphaFoldDB" id="A0A6G8RUX3"/>
<feature type="transmembrane region" description="Helical" evidence="1">
    <location>
        <begin position="125"/>
        <end position="144"/>
    </location>
</feature>
<keyword evidence="3" id="KW-1185">Reference proteome</keyword>
<keyword evidence="1" id="KW-0472">Membrane</keyword>
<dbReference type="KEGG" id="asha:G8E00_06775"/>
<keyword evidence="1" id="KW-0812">Transmembrane</keyword>
<name>A0A6G8RUX3_9GAMM</name>